<evidence type="ECO:0000256" key="3">
    <source>
        <dbReference type="ARBA" id="ARBA00022475"/>
    </source>
</evidence>
<evidence type="ECO:0000313" key="9">
    <source>
        <dbReference type="EMBL" id="SEL57636.1"/>
    </source>
</evidence>
<keyword evidence="4 7" id="KW-0812">Transmembrane</keyword>
<proteinExistence type="inferred from homology"/>
<keyword evidence="5 7" id="KW-1133">Transmembrane helix</keyword>
<evidence type="ECO:0000256" key="1">
    <source>
        <dbReference type="ARBA" id="ARBA00004651"/>
    </source>
</evidence>
<dbReference type="PANTHER" id="PTHR34582:SF6">
    <property type="entry name" value="UPF0702 TRANSMEMBRANE PROTEIN YCAP"/>
    <property type="match status" value="1"/>
</dbReference>
<accession>A0A1H7RBI3</accession>
<feature type="transmembrane region" description="Helical" evidence="7">
    <location>
        <begin position="20"/>
        <end position="41"/>
    </location>
</feature>
<dbReference type="Gene3D" id="3.30.240.20">
    <property type="entry name" value="bsu07140 like domains"/>
    <property type="match status" value="1"/>
</dbReference>
<comment type="similarity">
    <text evidence="2">Belongs to the UPF0702 family.</text>
</comment>
<dbReference type="InterPro" id="IPR007353">
    <property type="entry name" value="DUF421"/>
</dbReference>
<sequence>MEDPIVPFDLMRMFFGTDPALFYLEIVFRTFVIYAYALLLIRWVGGRGIAQMSVVEFLLVIALGSAVGDAMFYPEVPILHAMLVITIVVLINKFLDVLIFQYKPIEEIIDGVTSEVVSDGVINMETLRKSKLGKSELFEGLREQGYVNLGAVRQAYLESSGRLSTFRARPPRPGLPIEPAWSVCPPEKFGPGTVVTGTGAACCKCGTVIQDSGRTLTACPRCGNKTWTHAVLAEQYGS</sequence>
<evidence type="ECO:0000256" key="6">
    <source>
        <dbReference type="ARBA" id="ARBA00023136"/>
    </source>
</evidence>
<dbReference type="AlphaFoldDB" id="A0A1H7RBI3"/>
<reference evidence="9 10" key="1">
    <citation type="submission" date="2016-10" db="EMBL/GenBank/DDBJ databases">
        <authorList>
            <person name="de Groot N.N."/>
        </authorList>
    </citation>
    <scope>NUCLEOTIDE SEQUENCE [LARGE SCALE GENOMIC DNA]</scope>
    <source>
        <strain evidence="9 10">DSM 14858</strain>
    </source>
</reference>
<evidence type="ECO:0000259" key="8">
    <source>
        <dbReference type="Pfam" id="PF04239"/>
    </source>
</evidence>
<keyword evidence="6 7" id="KW-0472">Membrane</keyword>
<evidence type="ECO:0000256" key="5">
    <source>
        <dbReference type="ARBA" id="ARBA00022989"/>
    </source>
</evidence>
<feature type="transmembrane region" description="Helical" evidence="7">
    <location>
        <begin position="78"/>
        <end position="95"/>
    </location>
</feature>
<keyword evidence="3" id="KW-1003">Cell membrane</keyword>
<dbReference type="PANTHER" id="PTHR34582">
    <property type="entry name" value="UPF0702 TRANSMEMBRANE PROTEIN YCAP"/>
    <property type="match status" value="1"/>
</dbReference>
<keyword evidence="10" id="KW-1185">Reference proteome</keyword>
<dbReference type="OrthoDB" id="65069at2"/>
<organism evidence="9 10">
    <name type="scientific">Jannaschia helgolandensis</name>
    <dbReference type="NCBI Taxonomy" id="188906"/>
    <lineage>
        <taxon>Bacteria</taxon>
        <taxon>Pseudomonadati</taxon>
        <taxon>Pseudomonadota</taxon>
        <taxon>Alphaproteobacteria</taxon>
        <taxon>Rhodobacterales</taxon>
        <taxon>Roseobacteraceae</taxon>
        <taxon>Jannaschia</taxon>
    </lineage>
</organism>
<evidence type="ECO:0000256" key="2">
    <source>
        <dbReference type="ARBA" id="ARBA00006448"/>
    </source>
</evidence>
<feature type="transmembrane region" description="Helical" evidence="7">
    <location>
        <begin position="53"/>
        <end position="72"/>
    </location>
</feature>
<dbReference type="Pfam" id="PF04239">
    <property type="entry name" value="DUF421"/>
    <property type="match status" value="1"/>
</dbReference>
<dbReference type="STRING" id="188906.SAMN04488526_3018"/>
<evidence type="ECO:0000313" key="10">
    <source>
        <dbReference type="Proteomes" id="UP000199283"/>
    </source>
</evidence>
<comment type="subcellular location">
    <subcellularLocation>
        <location evidence="1">Cell membrane</location>
        <topology evidence="1">Multi-pass membrane protein</topology>
    </subcellularLocation>
</comment>
<dbReference type="RefSeq" id="WP_092764203.1">
    <property type="nucleotide sequence ID" value="NZ_FNZQ01000006.1"/>
</dbReference>
<dbReference type="GO" id="GO:0005886">
    <property type="term" value="C:plasma membrane"/>
    <property type="evidence" value="ECO:0007669"/>
    <property type="project" value="UniProtKB-SubCell"/>
</dbReference>
<feature type="domain" description="YetF C-terminal" evidence="8">
    <location>
        <begin position="103"/>
        <end position="168"/>
    </location>
</feature>
<gene>
    <name evidence="9" type="ORF">SAMN04488526_3018</name>
</gene>
<evidence type="ECO:0000256" key="7">
    <source>
        <dbReference type="SAM" id="Phobius"/>
    </source>
</evidence>
<dbReference type="EMBL" id="FNZQ01000006">
    <property type="protein sequence ID" value="SEL57636.1"/>
    <property type="molecule type" value="Genomic_DNA"/>
</dbReference>
<name>A0A1H7RBI3_9RHOB</name>
<evidence type="ECO:0000256" key="4">
    <source>
        <dbReference type="ARBA" id="ARBA00022692"/>
    </source>
</evidence>
<dbReference type="InterPro" id="IPR023090">
    <property type="entry name" value="UPF0702_alpha/beta_dom_sf"/>
</dbReference>
<dbReference type="Proteomes" id="UP000199283">
    <property type="component" value="Unassembled WGS sequence"/>
</dbReference>
<protein>
    <recommendedName>
        <fullName evidence="8">YetF C-terminal domain-containing protein</fullName>
    </recommendedName>
</protein>